<proteinExistence type="inferred from homology"/>
<evidence type="ECO:0000256" key="10">
    <source>
        <dbReference type="ARBA" id="ARBA00077076"/>
    </source>
</evidence>
<keyword evidence="4 11" id="KW-0677">Repeat</keyword>
<sequence>MSYPPYGGGGYPPQPGFSAPGGYGGGPGYPQQPGGYPPPGGAGMPTPESASAAAYGSAAPGGMPYAPQPGGNIGFNSGPPMPGMGPGPGYPGQAPMPGGPTGYPPQGGAYPGAQPGYPGGQPGYPGAQPGYGSAPPPGPGYNPAPPGGFGGPAPGYGQQPQQQPPYGAGGVGGPAGGYPGAPPAGGYGAPPAGGYGGPAPAAGGAGYGAQAPPSGGYGGAPQAPQQQYGGYGNPGAAGANYGNVPPAANYKTYEEGTLKPYSNFNAEQDCQALRKAMKGFGTDEKVIIDILGNRSNDQRQNIKLMYKTCFGRDLVSDLKSELSSNFEDACVALMMRSDEFDAYELRRAMRGAGTDEAALIEILCTRNNSQIKAMVATYKLMYGRNLEKDIISETSGHFKKLLVSMTAGGRQEHQAVDVNKARQDAQRLYQAGEKRWGTDENTFNMILASQSYEQCRAVFDEYIRVSHHDIEQAIKNEMSGDLCTGMLTIVRMIRNKHAYFADRLYHSMKGLGTDDRTLIRVIVSRCEVDMKQIKAEFQKRYGQGLEAFVRGDVSGDYKKLMLTLISGY</sequence>
<evidence type="ECO:0000256" key="9">
    <source>
        <dbReference type="ARBA" id="ARBA00060393"/>
    </source>
</evidence>
<dbReference type="FunFam" id="1.10.220.10:FF:000001">
    <property type="entry name" value="Annexin"/>
    <property type="match status" value="1"/>
</dbReference>
<dbReference type="SUPFAM" id="SSF47874">
    <property type="entry name" value="Annexin"/>
    <property type="match status" value="1"/>
</dbReference>
<evidence type="ECO:0000256" key="6">
    <source>
        <dbReference type="ARBA" id="ARBA00023216"/>
    </source>
</evidence>
<feature type="region of interest" description="Disordered" evidence="12">
    <location>
        <begin position="1"/>
        <end position="174"/>
    </location>
</feature>
<dbReference type="PANTHER" id="PTHR10502">
    <property type="entry name" value="ANNEXIN"/>
    <property type="match status" value="1"/>
</dbReference>
<feature type="compositionally biased region" description="Low complexity" evidence="12">
    <location>
        <begin position="124"/>
        <end position="133"/>
    </location>
</feature>
<dbReference type="InterPro" id="IPR018502">
    <property type="entry name" value="Annexin_repeat"/>
</dbReference>
<evidence type="ECO:0000256" key="7">
    <source>
        <dbReference type="ARBA" id="ARBA00023302"/>
    </source>
</evidence>
<dbReference type="PRINTS" id="PR01871">
    <property type="entry name" value="ANNEXINVII"/>
</dbReference>
<evidence type="ECO:0000256" key="4">
    <source>
        <dbReference type="ARBA" id="ARBA00022737"/>
    </source>
</evidence>
<dbReference type="GO" id="GO:0005886">
    <property type="term" value="C:plasma membrane"/>
    <property type="evidence" value="ECO:0007669"/>
    <property type="project" value="TreeGrafter"/>
</dbReference>
<dbReference type="GO" id="GO:0005576">
    <property type="term" value="C:extracellular region"/>
    <property type="evidence" value="ECO:0007669"/>
    <property type="project" value="UniProtKB-SubCell"/>
</dbReference>
<evidence type="ECO:0000256" key="1">
    <source>
        <dbReference type="ARBA" id="ARBA00004340"/>
    </source>
</evidence>
<dbReference type="Pfam" id="PF00191">
    <property type="entry name" value="Annexin"/>
    <property type="match status" value="4"/>
</dbReference>
<evidence type="ECO:0000256" key="11">
    <source>
        <dbReference type="RuleBase" id="RU003540"/>
    </source>
</evidence>
<feature type="compositionally biased region" description="Gly residues" evidence="12">
    <location>
        <begin position="19"/>
        <end position="28"/>
    </location>
</feature>
<dbReference type="FunFam" id="1.10.220.10:FF:000003">
    <property type="entry name" value="Annexin"/>
    <property type="match status" value="1"/>
</dbReference>
<dbReference type="PRINTS" id="PR00196">
    <property type="entry name" value="ANNEXIN"/>
</dbReference>
<keyword evidence="6 11" id="KW-0041">Annexin</keyword>
<dbReference type="PROSITE" id="PS00223">
    <property type="entry name" value="ANNEXIN_1"/>
    <property type="match status" value="2"/>
</dbReference>
<reference evidence="13 14" key="1">
    <citation type="journal article" date="2021" name="Elife">
        <title>Chloroplast acquisition without the gene transfer in kleptoplastic sea slugs, Plakobranchus ocellatus.</title>
        <authorList>
            <person name="Maeda T."/>
            <person name="Takahashi S."/>
            <person name="Yoshida T."/>
            <person name="Shimamura S."/>
            <person name="Takaki Y."/>
            <person name="Nagai Y."/>
            <person name="Toyoda A."/>
            <person name="Suzuki Y."/>
            <person name="Arimoto A."/>
            <person name="Ishii H."/>
            <person name="Satoh N."/>
            <person name="Nishiyama T."/>
            <person name="Hasebe M."/>
            <person name="Maruyama T."/>
            <person name="Minagawa J."/>
            <person name="Obokata J."/>
            <person name="Shigenobu S."/>
        </authorList>
    </citation>
    <scope>NUCLEOTIDE SEQUENCE [LARGE SCALE GENOMIC DNA]</scope>
</reference>
<keyword evidence="14" id="KW-1185">Reference proteome</keyword>
<dbReference type="AlphaFoldDB" id="A0AAV4ACL0"/>
<keyword evidence="5 11" id="KW-0106">Calcium</keyword>
<dbReference type="GO" id="GO:0005544">
    <property type="term" value="F:calcium-dependent phospholipid binding"/>
    <property type="evidence" value="ECO:0007669"/>
    <property type="project" value="UniProtKB-KW"/>
</dbReference>
<dbReference type="GO" id="GO:0043657">
    <property type="term" value="C:host cell"/>
    <property type="evidence" value="ECO:0007669"/>
    <property type="project" value="UniProtKB-SubCell"/>
</dbReference>
<evidence type="ECO:0000256" key="2">
    <source>
        <dbReference type="ARBA" id="ARBA00004550"/>
    </source>
</evidence>
<evidence type="ECO:0000313" key="13">
    <source>
        <dbReference type="EMBL" id="GFO04273.1"/>
    </source>
</evidence>
<protein>
    <recommendedName>
        <fullName evidence="10 11">Annexin</fullName>
    </recommendedName>
</protein>
<evidence type="ECO:0000313" key="14">
    <source>
        <dbReference type="Proteomes" id="UP000735302"/>
    </source>
</evidence>
<name>A0AAV4ACL0_9GAST</name>
<comment type="caution">
    <text evidence="13">The sequence shown here is derived from an EMBL/GenBank/DDBJ whole genome shotgun (WGS) entry which is preliminary data.</text>
</comment>
<feature type="compositionally biased region" description="Low complexity" evidence="12">
    <location>
        <begin position="155"/>
        <end position="166"/>
    </location>
</feature>
<dbReference type="PROSITE" id="PS51897">
    <property type="entry name" value="ANNEXIN_2"/>
    <property type="match status" value="4"/>
</dbReference>
<evidence type="ECO:0000256" key="5">
    <source>
        <dbReference type="ARBA" id="ARBA00022837"/>
    </source>
</evidence>
<dbReference type="GO" id="GO:0005509">
    <property type="term" value="F:calcium ion binding"/>
    <property type="evidence" value="ECO:0007669"/>
    <property type="project" value="InterPro"/>
</dbReference>
<feature type="compositionally biased region" description="Low complexity" evidence="12">
    <location>
        <begin position="49"/>
        <end position="65"/>
    </location>
</feature>
<accession>A0AAV4ACL0</accession>
<dbReference type="GO" id="GO:0012506">
    <property type="term" value="C:vesicle membrane"/>
    <property type="evidence" value="ECO:0007669"/>
    <property type="project" value="TreeGrafter"/>
</dbReference>
<comment type="subcellular location">
    <subcellularLocation>
        <location evidence="1">Host cell</location>
    </subcellularLocation>
    <subcellularLocation>
        <location evidence="2">Secreted</location>
        <location evidence="2">Extracellular exosome</location>
    </subcellularLocation>
    <subcellularLocation>
        <location evidence="9">Tegument</location>
    </subcellularLocation>
</comment>
<dbReference type="InterPro" id="IPR018252">
    <property type="entry name" value="Annexin_repeat_CS"/>
</dbReference>
<feature type="compositionally biased region" description="Low complexity" evidence="12">
    <location>
        <begin position="104"/>
        <end position="116"/>
    </location>
</feature>
<keyword evidence="7 11" id="KW-0111">Calcium/phospholipid-binding</keyword>
<dbReference type="GO" id="GO:0005634">
    <property type="term" value="C:nucleus"/>
    <property type="evidence" value="ECO:0007669"/>
    <property type="project" value="TreeGrafter"/>
</dbReference>
<dbReference type="Proteomes" id="UP000735302">
    <property type="component" value="Unassembled WGS sequence"/>
</dbReference>
<dbReference type="FunFam" id="1.10.220.10:FF:000004">
    <property type="entry name" value="Annexin"/>
    <property type="match status" value="1"/>
</dbReference>
<comment type="domain">
    <text evidence="11">A pair of annexin repeats may form one binding site for calcium and phospholipid.</text>
</comment>
<dbReference type="EMBL" id="BLXT01003738">
    <property type="protein sequence ID" value="GFO04273.1"/>
    <property type="molecule type" value="Genomic_DNA"/>
</dbReference>
<organism evidence="13 14">
    <name type="scientific">Plakobranchus ocellatus</name>
    <dbReference type="NCBI Taxonomy" id="259542"/>
    <lineage>
        <taxon>Eukaryota</taxon>
        <taxon>Metazoa</taxon>
        <taxon>Spiralia</taxon>
        <taxon>Lophotrochozoa</taxon>
        <taxon>Mollusca</taxon>
        <taxon>Gastropoda</taxon>
        <taxon>Heterobranchia</taxon>
        <taxon>Euthyneura</taxon>
        <taxon>Panpulmonata</taxon>
        <taxon>Sacoglossa</taxon>
        <taxon>Placobranchoidea</taxon>
        <taxon>Plakobranchidae</taxon>
        <taxon>Plakobranchus</taxon>
    </lineage>
</organism>
<comment type="similarity">
    <text evidence="3 11">Belongs to the annexin family.</text>
</comment>
<dbReference type="InterPro" id="IPR001464">
    <property type="entry name" value="Annexin"/>
</dbReference>
<dbReference type="Gene3D" id="1.10.220.10">
    <property type="entry name" value="Annexin"/>
    <property type="match status" value="4"/>
</dbReference>
<dbReference type="FunFam" id="1.10.220.10:FF:000002">
    <property type="entry name" value="Annexin"/>
    <property type="match status" value="1"/>
</dbReference>
<evidence type="ECO:0000256" key="8">
    <source>
        <dbReference type="ARBA" id="ARBA00059330"/>
    </source>
</evidence>
<evidence type="ECO:0000256" key="12">
    <source>
        <dbReference type="SAM" id="MobiDB-lite"/>
    </source>
</evidence>
<dbReference type="PANTHER" id="PTHR10502:SF102">
    <property type="entry name" value="ANNEXIN B11"/>
    <property type="match status" value="1"/>
</dbReference>
<dbReference type="GO" id="GO:0001786">
    <property type="term" value="F:phosphatidylserine binding"/>
    <property type="evidence" value="ECO:0007669"/>
    <property type="project" value="TreeGrafter"/>
</dbReference>
<dbReference type="GO" id="GO:0005737">
    <property type="term" value="C:cytoplasm"/>
    <property type="evidence" value="ECO:0007669"/>
    <property type="project" value="TreeGrafter"/>
</dbReference>
<dbReference type="InterPro" id="IPR037104">
    <property type="entry name" value="Annexin_sf"/>
</dbReference>
<feature type="compositionally biased region" description="Pro residues" evidence="12">
    <location>
        <begin position="134"/>
        <end position="146"/>
    </location>
</feature>
<feature type="compositionally biased region" description="Pro residues" evidence="12">
    <location>
        <begin position="79"/>
        <end position="89"/>
    </location>
</feature>
<feature type="compositionally biased region" description="Gly residues" evidence="12">
    <location>
        <begin position="1"/>
        <end position="11"/>
    </location>
</feature>
<comment type="function">
    <text evidence="8">Involved in reproduction of the worm. Involved in host-parasite interaction. Delivered into the host cell by means of parasite exosomes. Binds to acidic phospholipid membranes in a calcium-dependent manner in vitro. Causes aggregation of liposomes in the presence of calcium, but not in its absence. Likely to promote membrane fusion. May provide structural integrity within the tegument.</text>
</comment>
<evidence type="ECO:0000256" key="3">
    <source>
        <dbReference type="ARBA" id="ARBA00007831"/>
    </source>
</evidence>
<dbReference type="SMART" id="SM00335">
    <property type="entry name" value="ANX"/>
    <property type="match status" value="4"/>
</dbReference>
<gene>
    <name evidence="13" type="ORF">PoB_003077800</name>
</gene>